<dbReference type="AlphaFoldDB" id="Q6MBW5"/>
<keyword evidence="2" id="KW-1185">Reference proteome</keyword>
<organism evidence="1 2">
    <name type="scientific">Protochlamydia amoebophila (strain UWE25)</name>
    <dbReference type="NCBI Taxonomy" id="264201"/>
    <lineage>
        <taxon>Bacteria</taxon>
        <taxon>Pseudomonadati</taxon>
        <taxon>Chlamydiota</taxon>
        <taxon>Chlamydiia</taxon>
        <taxon>Parachlamydiales</taxon>
        <taxon>Parachlamydiaceae</taxon>
        <taxon>Candidatus Protochlamydia</taxon>
    </lineage>
</organism>
<evidence type="ECO:0000313" key="1">
    <source>
        <dbReference type="EMBL" id="CAF23934.1"/>
    </source>
</evidence>
<dbReference type="STRING" id="264201.pc1210"/>
<reference evidence="1 2" key="1">
    <citation type="journal article" date="2004" name="Science">
        <title>Illuminating the evolutionary history of chlamydiae.</title>
        <authorList>
            <person name="Horn M."/>
            <person name="Collingro A."/>
            <person name="Schmitz-Esser S."/>
            <person name="Beier C.L."/>
            <person name="Purkhold U."/>
            <person name="Fartmann B."/>
            <person name="Brandt P."/>
            <person name="Nyakatura G.J."/>
            <person name="Droege M."/>
            <person name="Frishman D."/>
            <person name="Rattei T."/>
            <person name="Mewes H."/>
            <person name="Wagner M."/>
        </authorList>
    </citation>
    <scope>NUCLEOTIDE SEQUENCE [LARGE SCALE GENOMIC DNA]</scope>
    <source>
        <strain evidence="1 2">UWE25</strain>
    </source>
</reference>
<name>Q6MBW5_PARUW</name>
<dbReference type="EMBL" id="BX908798">
    <property type="protein sequence ID" value="CAF23934.1"/>
    <property type="molecule type" value="Genomic_DNA"/>
</dbReference>
<dbReference type="HOGENOM" id="CLU_2937494_0_0_0"/>
<sequence>MNFSMLVIPKLPTFLDCQFKILKASLKEFYHLKNISWGLFSLIFFYCSILEEMVRHCYII</sequence>
<accession>Q6MBW5</accession>
<dbReference type="Proteomes" id="UP000000529">
    <property type="component" value="Chromosome"/>
</dbReference>
<protein>
    <submittedName>
        <fullName evidence="1">Uncharacterized protein</fullName>
    </submittedName>
</protein>
<proteinExistence type="predicted"/>
<evidence type="ECO:0000313" key="2">
    <source>
        <dbReference type="Proteomes" id="UP000000529"/>
    </source>
</evidence>
<dbReference type="KEGG" id="pcu:PC_RS10525"/>
<gene>
    <name evidence="1" type="ORF">PC_RS10525</name>
</gene>